<dbReference type="AlphaFoldDB" id="A0A397J6L3"/>
<comment type="caution">
    <text evidence="2">The sequence shown here is derived from an EMBL/GenBank/DDBJ whole genome shotgun (WGS) entry which is preliminary data.</text>
</comment>
<evidence type="ECO:0000313" key="2">
    <source>
        <dbReference type="EMBL" id="RHZ80430.1"/>
    </source>
</evidence>
<name>A0A397J6L3_9GLOM</name>
<keyword evidence="3" id="KW-1185">Reference proteome</keyword>
<sequence>MSSELDLLRQENAKLMVRTIRKRKCRAQGPGLQNLEQTAEENTKLKNRSTKLKQKQTWVLTYKQDTPSFTEQSHLHGTGDISPFIDKEYITPDLIPELVHSSTQSPEDKEVIDFLDSVNKKNIHQSNNSLTSINLSCDPKTIISYHNRKSECLRDSTTVNKIHDQNLEFPATSFSAPQTHVTKESINKHDLKQELSAGKNINYSYSVTAFGNSLLDDEKQDTQVTAQNIICMFRKAIQSDWKEILHWYHYRKISSNGKVKIKTVKSMVYKEVKQLLPDITDTNLRQKTLRARKIYLFNSMGIEKIEQTNAEVSTTSIPTIHSSGPDDLLKTKVFEHEEQWNDTDSGGLSRIAAICMNQRTKNGEHTFFKTIIHIKVLIQEYYFSECKVNVKQGSGQNGYHYQLKDIKSSDAAPLNLPPECPDGDGEGGPLLLSSSSSSSSSSSLVGFNGELSMTSPIKFFNSEVHECNAVFRR</sequence>
<dbReference type="Proteomes" id="UP000266861">
    <property type="component" value="Unassembled WGS sequence"/>
</dbReference>
<feature type="region of interest" description="Disordered" evidence="1">
    <location>
        <begin position="412"/>
        <end position="440"/>
    </location>
</feature>
<dbReference type="EMBL" id="PQFF01000127">
    <property type="protein sequence ID" value="RHZ80430.1"/>
    <property type="molecule type" value="Genomic_DNA"/>
</dbReference>
<organism evidence="2 3">
    <name type="scientific">Diversispora epigaea</name>
    <dbReference type="NCBI Taxonomy" id="1348612"/>
    <lineage>
        <taxon>Eukaryota</taxon>
        <taxon>Fungi</taxon>
        <taxon>Fungi incertae sedis</taxon>
        <taxon>Mucoromycota</taxon>
        <taxon>Glomeromycotina</taxon>
        <taxon>Glomeromycetes</taxon>
        <taxon>Diversisporales</taxon>
        <taxon>Diversisporaceae</taxon>
        <taxon>Diversispora</taxon>
    </lineage>
</organism>
<evidence type="ECO:0000313" key="3">
    <source>
        <dbReference type="Proteomes" id="UP000266861"/>
    </source>
</evidence>
<gene>
    <name evidence="2" type="ORF">Glove_136g138</name>
</gene>
<reference evidence="2 3" key="1">
    <citation type="submission" date="2018-08" db="EMBL/GenBank/DDBJ databases">
        <title>Genome and evolution of the arbuscular mycorrhizal fungus Diversispora epigaea (formerly Glomus versiforme) and its bacterial endosymbionts.</title>
        <authorList>
            <person name="Sun X."/>
            <person name="Fei Z."/>
            <person name="Harrison M."/>
        </authorList>
    </citation>
    <scope>NUCLEOTIDE SEQUENCE [LARGE SCALE GENOMIC DNA]</scope>
    <source>
        <strain evidence="2 3">IT104</strain>
    </source>
</reference>
<proteinExistence type="predicted"/>
<protein>
    <submittedName>
        <fullName evidence="2">Uncharacterized protein</fullName>
    </submittedName>
</protein>
<evidence type="ECO:0000256" key="1">
    <source>
        <dbReference type="SAM" id="MobiDB-lite"/>
    </source>
</evidence>
<accession>A0A397J6L3</accession>
<feature type="compositionally biased region" description="Low complexity" evidence="1">
    <location>
        <begin position="429"/>
        <end position="440"/>
    </location>
</feature>